<name>A0A0K1QGC6_9BACT</name>
<organism evidence="2 3">
    <name type="scientific">Labilithrix luteola</name>
    <dbReference type="NCBI Taxonomy" id="1391654"/>
    <lineage>
        <taxon>Bacteria</taxon>
        <taxon>Pseudomonadati</taxon>
        <taxon>Myxococcota</taxon>
        <taxon>Polyangia</taxon>
        <taxon>Polyangiales</taxon>
        <taxon>Labilitrichaceae</taxon>
        <taxon>Labilithrix</taxon>
    </lineage>
</organism>
<evidence type="ECO:0000313" key="2">
    <source>
        <dbReference type="EMBL" id="AKV04819.1"/>
    </source>
</evidence>
<protein>
    <submittedName>
        <fullName evidence="2">Uncharacterized protein</fullName>
    </submittedName>
</protein>
<evidence type="ECO:0000313" key="3">
    <source>
        <dbReference type="Proteomes" id="UP000064967"/>
    </source>
</evidence>
<dbReference type="AlphaFoldDB" id="A0A0K1QGC6"/>
<dbReference type="SUPFAM" id="SSF50998">
    <property type="entry name" value="Quinoprotein alcohol dehydrogenase-like"/>
    <property type="match status" value="1"/>
</dbReference>
<proteinExistence type="predicted"/>
<dbReference type="EMBL" id="CP012333">
    <property type="protein sequence ID" value="AKV04819.1"/>
    <property type="molecule type" value="Genomic_DNA"/>
</dbReference>
<dbReference type="RefSeq" id="WP_146655378.1">
    <property type="nucleotide sequence ID" value="NZ_CP012333.1"/>
</dbReference>
<reference evidence="2 3" key="1">
    <citation type="submission" date="2015-08" db="EMBL/GenBank/DDBJ databases">
        <authorList>
            <person name="Babu N.S."/>
            <person name="Beckwith C.J."/>
            <person name="Beseler K.G."/>
            <person name="Brison A."/>
            <person name="Carone J.V."/>
            <person name="Caskin T.P."/>
            <person name="Diamond M."/>
            <person name="Durham M.E."/>
            <person name="Foxe J.M."/>
            <person name="Go M."/>
            <person name="Henderson B.A."/>
            <person name="Jones I.B."/>
            <person name="McGettigan J.A."/>
            <person name="Micheletti S.J."/>
            <person name="Nasrallah M.E."/>
            <person name="Ortiz D."/>
            <person name="Piller C.R."/>
            <person name="Privatt S.R."/>
            <person name="Schneider S.L."/>
            <person name="Sharp S."/>
            <person name="Smith T.C."/>
            <person name="Stanton J.D."/>
            <person name="Ullery H.E."/>
            <person name="Wilson R.J."/>
            <person name="Serrano M.G."/>
            <person name="Buck G."/>
            <person name="Lee V."/>
            <person name="Wang Y."/>
            <person name="Carvalho R."/>
            <person name="Voegtly L."/>
            <person name="Shi R."/>
            <person name="Duckworth R."/>
            <person name="Johnson A."/>
            <person name="Loviza R."/>
            <person name="Walstead R."/>
            <person name="Shah Z."/>
            <person name="Kiflezghi M."/>
            <person name="Wade K."/>
            <person name="Ball S.L."/>
            <person name="Bradley K.W."/>
            <person name="Asai D.J."/>
            <person name="Bowman C.A."/>
            <person name="Russell D.A."/>
            <person name="Pope W.H."/>
            <person name="Jacobs-Sera D."/>
            <person name="Hendrix R.W."/>
            <person name="Hatfull G.F."/>
        </authorList>
    </citation>
    <scope>NUCLEOTIDE SEQUENCE [LARGE SCALE GENOMIC DNA]</scope>
    <source>
        <strain evidence="2 3">DSM 27648</strain>
    </source>
</reference>
<dbReference type="InterPro" id="IPR011047">
    <property type="entry name" value="Quinoprotein_ADH-like_sf"/>
</dbReference>
<accession>A0A0K1QGC6</accession>
<dbReference type="KEGG" id="llu:AKJ09_11482"/>
<keyword evidence="3" id="KW-1185">Reference proteome</keyword>
<gene>
    <name evidence="2" type="ORF">AKJ09_11482</name>
</gene>
<sequence>MKTLEALDVIPPAFAPSSLRQLVAEDVAAVGVSNDGLVLVGTGGGDLVLVDREGNELHRLAAPQPVHNFGDTRLISAIATNGNRFAASVVTHVVIGEVSERELRVVAKSKPFRDLVDHVAFVEGGIRARLADQSSHLLGLDGSMERTTGDGGTKRKKKSKADSEVAAKLAEAHEGLVAVQDECSDVGAADTENDEAIVDALRRAAEPDSDDLPEVFWSLFEDRKQYAEAREKLDAAAKGLLALVRAAAKKKSPALETFLEEQGISLEAPLATVPDEEASGAADTYPRSGSLDLNALSTGDGKIILWPFPSAVRDDANPSDGGAWILDEQDFSESAYDRGGRILHAGDGESVFVVHSAYVERIDISSEARQTIHRCKSKAAKMSRGGRIVLETWDETVSILDPRTQQAKEFESATLIEGGIVETKGNRCRVRDLDGQVILELSQQRVAGAVDASTKTVAAMSDDYDKLHVYRAGKHSPLYTFKGLLTPYLTNGVLVAEKPGETGVVVNVVDLETGAKREVRNAKFESDVAPVRDGIAWAFVSDENDLTKPQLMALSKDDVTVGPEYAAPPENVSADDCRSKIFAIGEGFIVVGIGMYRTVLQVVDAATLAPIGDPITRPFEPVAISTLRDEFAVLYLDGSVARHRVVG</sequence>
<dbReference type="Proteomes" id="UP000064967">
    <property type="component" value="Chromosome"/>
</dbReference>
<feature type="region of interest" description="Disordered" evidence="1">
    <location>
        <begin position="141"/>
        <end position="161"/>
    </location>
</feature>
<evidence type="ECO:0000256" key="1">
    <source>
        <dbReference type="SAM" id="MobiDB-lite"/>
    </source>
</evidence>